<dbReference type="PANTHER" id="PTHR46513:SF13">
    <property type="entry name" value="EGF-LIKE DOMAIN-CONTAINING PROTEIN"/>
    <property type="match status" value="1"/>
</dbReference>
<dbReference type="SMART" id="SM00135">
    <property type="entry name" value="LY"/>
    <property type="match status" value="5"/>
</dbReference>
<dbReference type="PROSITE" id="PS51120">
    <property type="entry name" value="LDLRB"/>
    <property type="match status" value="1"/>
</dbReference>
<dbReference type="PANTHER" id="PTHR46513">
    <property type="entry name" value="VITELLOGENIN RECEPTOR-LIKE PROTEIN-RELATED-RELATED"/>
    <property type="match status" value="1"/>
</dbReference>
<dbReference type="InterPro" id="IPR011042">
    <property type="entry name" value="6-blade_b-propeller_TolB-like"/>
</dbReference>
<dbReference type="GO" id="GO:0060070">
    <property type="term" value="P:canonical Wnt signaling pathway"/>
    <property type="evidence" value="ECO:0007669"/>
    <property type="project" value="TreeGrafter"/>
</dbReference>
<evidence type="ECO:0000313" key="2">
    <source>
        <dbReference type="Proteomes" id="UP000558284"/>
    </source>
</evidence>
<dbReference type="GO" id="GO:0042813">
    <property type="term" value="F:Wnt receptor activity"/>
    <property type="evidence" value="ECO:0007669"/>
    <property type="project" value="TreeGrafter"/>
</dbReference>
<comment type="caution">
    <text evidence="1">The sequence shown here is derived from an EMBL/GenBank/DDBJ whole genome shotgun (WGS) entry which is preliminary data.</text>
</comment>
<proteinExistence type="predicted"/>
<gene>
    <name evidence="1" type="ORF">H0241_00115</name>
</gene>
<dbReference type="AlphaFoldDB" id="A0A838AZE2"/>
<dbReference type="InterPro" id="IPR000033">
    <property type="entry name" value="LDLR_classB_rpt"/>
</dbReference>
<name>A0A838AZE2_9HYPH</name>
<dbReference type="GO" id="GO:0005886">
    <property type="term" value="C:plasma membrane"/>
    <property type="evidence" value="ECO:0007669"/>
    <property type="project" value="TreeGrafter"/>
</dbReference>
<organism evidence="1 2">
    <name type="scientific">Mesorhizobium neociceri</name>
    <dbReference type="NCBI Taxonomy" id="1307853"/>
    <lineage>
        <taxon>Bacteria</taxon>
        <taxon>Pseudomonadati</taxon>
        <taxon>Pseudomonadota</taxon>
        <taxon>Alphaproteobacteria</taxon>
        <taxon>Hyphomicrobiales</taxon>
        <taxon>Phyllobacteriaceae</taxon>
        <taxon>Mesorhizobium</taxon>
    </lineage>
</organism>
<reference evidence="1 2" key="1">
    <citation type="submission" date="2020-07" db="EMBL/GenBank/DDBJ databases">
        <title>Definition of the novel symbiovar canariense within Mesorhizobium novociceri, a new species of genus Mesorhizobium nodulating Cicer canariense in the Caldera de Taburiente National Park (La Palma, Canary Islands).</title>
        <authorList>
            <person name="Leon-Barrios M."/>
            <person name="Perez-Yepez J."/>
            <person name="Flores-Felix J.D."/>
            <person name="Ramirez-Baena M.H."/>
            <person name="Pulido-Suarez L."/>
            <person name="Igual J.M."/>
            <person name="Velazquez E."/>
            <person name="Peix A."/>
        </authorList>
    </citation>
    <scope>NUCLEOTIDE SEQUENCE [LARGE SCALE GENOMIC DNA]</scope>
    <source>
        <strain evidence="1 2">CCANP35</strain>
    </source>
</reference>
<accession>A0A838AZE2</accession>
<protein>
    <submittedName>
        <fullName evidence="1">3-hydroxyacyl-CoA dehydrogenase</fullName>
    </submittedName>
</protein>
<evidence type="ECO:0000313" key="1">
    <source>
        <dbReference type="EMBL" id="MBA1138660.1"/>
    </source>
</evidence>
<dbReference type="Gene3D" id="2.120.10.30">
    <property type="entry name" value="TolB, C-terminal domain"/>
    <property type="match status" value="2"/>
</dbReference>
<dbReference type="RefSeq" id="WP_181055418.1">
    <property type="nucleotide sequence ID" value="NZ_JACDTY010000001.1"/>
</dbReference>
<sequence length="314" mass="34163">MNDASATKSKSTSGSKDTVGRLFVLELSGDRIHSMNPDGSDRKVIVTDCHLPDGIVVDVEAGHIYWTNMGVPSLDDGSIERADLDGGNRRVIVPQGITHTPKQIHLEKRSGKLYWCDREGMRVMRANLNGTNVETLVRTGEGEDDSRDATKWCVGITVDPVRGQIYWTQKGPDNAGIGCIFRAGMNLPRGEDAAGRTDIEVLFDDLPEPIDLELDLESRFLYWTDRGNPPAGNTVNRSSIDAPTRNGYGPELVVSDLMEGIGIALDVAGDRMFVTDLGGSVYTAKLDGSEKRPLLFAQGNLSGVAYAEIPTKEK</sequence>
<dbReference type="Proteomes" id="UP000558284">
    <property type="component" value="Unassembled WGS sequence"/>
</dbReference>
<dbReference type="SUPFAM" id="SSF63829">
    <property type="entry name" value="Calcium-dependent phosphotriesterase"/>
    <property type="match status" value="1"/>
</dbReference>
<dbReference type="InterPro" id="IPR050778">
    <property type="entry name" value="Cueball_EGF_LRP_Nidogen"/>
</dbReference>
<dbReference type="EMBL" id="JACDTY010000001">
    <property type="protein sequence ID" value="MBA1138660.1"/>
    <property type="molecule type" value="Genomic_DNA"/>
</dbReference>
<dbReference type="GO" id="GO:0017147">
    <property type="term" value="F:Wnt-protein binding"/>
    <property type="evidence" value="ECO:0007669"/>
    <property type="project" value="TreeGrafter"/>
</dbReference>
<keyword evidence="2" id="KW-1185">Reference proteome</keyword>